<dbReference type="VEuPathDB" id="FungiDB:ACJ73_09534"/>
<dbReference type="AlphaFoldDB" id="A0A1J9PUB4"/>
<feature type="compositionally biased region" description="Basic and acidic residues" evidence="1">
    <location>
        <begin position="84"/>
        <end position="94"/>
    </location>
</feature>
<evidence type="ECO:0000256" key="1">
    <source>
        <dbReference type="SAM" id="MobiDB-lite"/>
    </source>
</evidence>
<protein>
    <submittedName>
        <fullName evidence="2">Uncharacterized protein</fullName>
    </submittedName>
</protein>
<comment type="caution">
    <text evidence="2">The sequence shown here is derived from an EMBL/GenBank/DDBJ whole genome shotgun (WGS) entry which is preliminary data.</text>
</comment>
<reference evidence="2 3" key="1">
    <citation type="submission" date="2015-08" db="EMBL/GenBank/DDBJ databases">
        <title>Emmonsia species relationships and genome sequence.</title>
        <authorList>
            <person name="Cuomo C.A."/>
            <person name="Schwartz I.S."/>
            <person name="Kenyon C."/>
            <person name="De Hoog G.S."/>
            <person name="Govender N.P."/>
            <person name="Botha A."/>
            <person name="Moreno L."/>
            <person name="De Vries M."/>
            <person name="Munoz J.F."/>
            <person name="Stielow J.B."/>
        </authorList>
    </citation>
    <scope>NUCLEOTIDE SEQUENCE [LARGE SCALE GENOMIC DNA]</scope>
    <source>
        <strain evidence="2 3">EI222</strain>
    </source>
</reference>
<dbReference type="Proteomes" id="UP000242791">
    <property type="component" value="Unassembled WGS sequence"/>
</dbReference>
<gene>
    <name evidence="2" type="ORF">ACJ73_09534</name>
</gene>
<sequence>MSRRGSEDSVASGLGVGVGASGIIMGNASASGSGAGYGAGARRMRENVLTKSTGEVDVDRRLAGDGRVVTGGGGSGRGGLLGGERMKQTSKRTEGGIQVPVKP</sequence>
<dbReference type="EMBL" id="LGTZ01002741">
    <property type="protein sequence ID" value="OJD11459.1"/>
    <property type="molecule type" value="Genomic_DNA"/>
</dbReference>
<evidence type="ECO:0000313" key="2">
    <source>
        <dbReference type="EMBL" id="OJD11459.1"/>
    </source>
</evidence>
<name>A0A1J9PUB4_9EURO</name>
<accession>A0A1J9PUB4</accession>
<keyword evidence="3" id="KW-1185">Reference proteome</keyword>
<evidence type="ECO:0000313" key="3">
    <source>
        <dbReference type="Proteomes" id="UP000242791"/>
    </source>
</evidence>
<dbReference type="STRING" id="1658174.A0A1J9PUB4"/>
<proteinExistence type="predicted"/>
<feature type="compositionally biased region" description="Gly residues" evidence="1">
    <location>
        <begin position="69"/>
        <end position="82"/>
    </location>
</feature>
<organism evidence="2 3">
    <name type="scientific">Blastomyces percursus</name>
    <dbReference type="NCBI Taxonomy" id="1658174"/>
    <lineage>
        <taxon>Eukaryota</taxon>
        <taxon>Fungi</taxon>
        <taxon>Dikarya</taxon>
        <taxon>Ascomycota</taxon>
        <taxon>Pezizomycotina</taxon>
        <taxon>Eurotiomycetes</taxon>
        <taxon>Eurotiomycetidae</taxon>
        <taxon>Onygenales</taxon>
        <taxon>Ajellomycetaceae</taxon>
        <taxon>Blastomyces</taxon>
    </lineage>
</organism>
<feature type="region of interest" description="Disordered" evidence="1">
    <location>
        <begin position="63"/>
        <end position="103"/>
    </location>
</feature>